<dbReference type="Gene3D" id="3.30.160.60">
    <property type="entry name" value="Classic Zinc Finger"/>
    <property type="match status" value="2"/>
</dbReference>
<sequence>MGSEYDCKFEEMKMYIPFLESMIKRLESNTASPSSNPRQAQLDKIRSLRDLLLDKKKRMKMDNLLKCEQVLVNLYAKVEQVRNDSCNLRNTLPAIKVESMDSRGSKDNSDLEAVRNKLKSVVKMQNVTETLPEIARASEIEEICEPGSKEPALFQRRPNRSSLSPIRLSPKNSNETKIISPKSSKRYTRVLVSPEPRPLRWPANEETSTEKQLFSRRSPRRSPRRNSPSYHKKERKKSSKSKDGKLRKDLNITLKVPEESLDSLNTKDIVSRIITCSDGDVDIDTLRELRSEILSELKQTGRNDDISELILKSYNKKSKLRRKKKHEVEEGEISDSESEAIQNIYGSLVIDKDKKLGPVKTASEESNRQRKIQICLVINADKEEGNKPQSKIDLSESGVFENNSKNVICIDSDASLSLDKKKDKVEINQSQANADDDFGSKSESGKEIITETIEYNKCDHVVDTGENKNDIAQSTESADIFVKKSSESSVVFKNEESLNKRCVTPTKILYSPSHSSSSSPVKLQTESKTSEPTKNIANFYKPQPENVDKTLPRIDTGNPDQSQKPDNAIDSTAPTTPTKENDSNKNKTEDSMEIPLLNEPILPPKATKDVLSEIDILQALKNEILSETISIAATEADIPALHKPKITKVASSTETGTSALQPKITNISSSSGMTKKRISIENYKKKSETVAKSLFVRKRSNAAREEMKKQSLKLTEKECERFNFSARSSLDDDSDISDDDLLEDDKALSLDDIYGDLAPESPDQDNFDDDLDEAPVLIPADPVKTPDVASTTDVDMRSLPNPPPHSVQVPVPTPSGFVNVVAPTLNTDNQKSALVFEPNKVVPEGNRIALVDPRLRRDLSQPASKESSNPYRAIHFEGTPRSTPFPNIPPLLGPSMTPVYTPSYTPSMTPVRTPNARSYEMTPSHQPFEIEEPQQKHVYAPSFSMSDNRDRDFSVAKERPIWEPNKTANSNDDYRHGRDARNSRWDSSRGSSTQMDSQSNYSPRSDKYHFEHYSKSDCPSTPVPSFGWTDCPGTPGSSFGRLERPMTPSHPFGRSDCPPTPSHPFGRSECPPTPNHPFGRSDFKDPRLNRRQSDYDSRNQPDEKDRRYDHSYIRSNSYKSHSRPYSGSDSARNYDRDQHFGRIDRYSNEQGSRYSKSNVSDASRIFEREDSIGRTDKNYFNETSGRDIDSARHCEPSLNRSLPRNDSNRLYTRNRDGRYDSRYSDSQEEIGLRRNQRERSIGRAMPGGESIRASSRAPSVGKSEYDNSLSVKPHAGRSFTIDTSVNATFQNLIESGKGIQVFDYTFDARRQRAVSVGRSLVRESSVGRTPSHKAKSREAKSTDSTSFQRRNFQRASSVGRVHVGDKDERSFNEIKADFKSFRLNSSENIKHSKQNAKQQYSPRKNYRDPRMRKDQKDLRNKNDRGSSHSWDRRHPGIVYSNDNIAKGTIMGTGFGVKNYKIPKIKRPEPELPKTPAEDVIKVSEKVKKINNKTELVKKIKSIDKKDKDKHFDVEVSEKVDTNTPSTKTTNEKNDKGNNSDDGFKNKNKPTKQKDNKIAIISDDDSEKRVTRSCKKNDSYNLEEEHIKKTKRIRKTFIDDSDSDVETEIKTKNENIKTKSKPKLIKEPEMSAQPKISESYVKNKRIDQSDKKSSKSTLNKESQEPVQQKTKAESEDTTIEKELRKTLEEDSLDSSFAIDDLEMFSDTIVSDPVMDNINKLIADLDHDLGAAKSGNDGFNTEMDKIMGDIDNQEENTLGDISELIEKDLNESNEKLNQNDIIEPVTGPPNTTTPTGPQNTTTPIEDAVVANKESHPQNNINITPKVSIPTVMIKAIDLKVCADKLIQEKGKHKSVILTASIDEIVSTTHTDLSNSNLNRGVIGNKTDQTSNDYQFPPDSTIVQNNDAPDKPEESIPDSTVEIHSEVSSDVTSTLNDAGKGSNETAQPSLSRKEVSAIESFGSLLSILQDKSKIKQLLSMLGDQPGESDKIKKKLEKLSEIVSDEDDANDDQNRDFDNQTDEKITAKTMDKQKEAKKKTDSDKSYKGELIKDVPHNDKKDTQTENNKAKCVQADILEEKIALKNAEDPIDPLAESSLDQTHDDNSYDMNEVESTEYQFEEVNKKVEKTVPKKTKVSRTGKGRYRRSRANPTNKKSNIVKAQKLKSKPRKITRNRELQTLQNDIQEMFIRDDVLNATGIRMCRLAKMVDKKVEMNSPKDESVLSQKSKGTESLDEPVKKIRKKPGPKPKPKIVNDPTTVKKSKSFDTDNKIDSQKSIKPGPKSRTKQKHKAVDPYAFESDSVADINTTKEIDGNSSSSESDSLASSCSFGSSEVLSEIRKKPKKKRFSWQSGVIKPRYKKKKDQDASNNTPEVAKRVLPLKPVTIPDMNCFTDKMYCFQRGVITYDCRLCHYSGMEIASHYKKQHAHTEVPLSRIDPDEAKKAIQQCEDINFQAISKIPSEKYTCRFCYKEFSKNRAALEAFFWHVVSTHTGEFKQLCYECVNVTRCPFNLDIPPPPKEIKGQLIGYICGKCNFTQISLENLKTHVIVRHNDEQTEVYTINLGVISQKAMKAMLRQSLGEEQKPRNLRSSRSNQSAGTVEVSDDRSEITISDRLSEVSSAGFKLEEADPYMDAALAEVKRKIKSGPIKSKLRYETDDQEHNDETSVKLEGKDDADYQNETSQLDDALNGSVLLDENLQLDETSESDRTGTETGHLDESSLFNHICNTTVESDHTQNGDPKVKRGTGPKANINTSKVPKPRGTDVFEQPHFKLNYKETGAKEYVCCVKGLENHYKTTLLISLKKHVQTKHSEIWDGYCCVCKVIVTLQGVQSSFKDCLTHFLDKHMDDFPVLEKVVDNTNEDSRSSPTASIDASTAIIERTESPRTYIAVRPLSDLISNDVDEVDPPLCEDNGTSFPIIGNVVSLGDNTVDIPQASPVYPNTSAKVLSQLKKPFQYEEVQAEVMSKKHRIVLDTMMPKEMLVRVFKCAGRFCSFTSDSAEDALVHASAHKQMGGEGSCKFRTYTPGKLCEHLQQKHGSEESHPCNLCEVTTPTPSDLVKHMTNHGVKLYQCTWCVHGANSEPEMLSHAASVHPTKNPQAYLRIITNKDGFTELRVLPLIYLNKLKVPIEDVTPSKVNENPTREAERSIELEKLIKHTTLMLDTNSVNFTADPTPESPEVTEPPTKAISESGDLIEAQTVEALEKSLLPSPVKTPQNATEPGISAVKDEPDEGTPSLNQRTDIVYCLDSDEEESVSRNSVTNSDTVKQAVIDLSDEEPAAKLDRDTPVLQRLVSEPASSEAAKTPTKLDKPKFIKLSLDNLFKCPSCDQISKNVGGFKKHTNICCLELSTFRCPHAPCPIVLSNITQLINHYNKDHNLLNIAKQYYCGVCNSRWSTLNLTKKHLKDAHNVLKVVITSKIGEEGICAYTVDKETRPVTRELPKRKASMETPKKFGIEDIDKLPINPIMDSLVYCNICEFSTKVRVNMVRHLQLHAERQPVPQTAPVNPVPHLETNEKHFDKMVNLASSSAATRSDKPPAVTSEASSRYPKYVPDRQRHTCGAKGCSYISVDEAMLRCHWETLHSGAVDYLCVHCPPHQHLDTSKLLTASRILAHLKMHDASLYACSSCFYYHYKKQIVEKHVNEVHKDKGGQVQIVREEGTNVNPVLQASAGVGALGTMDLKPWQCGLCEFKSMLRQSVVEHCSKHHQTKMQYKCAYCPFRTSAIENIVKHQSNAHPAKAEDVFYFYYREGTVPNEADGTPRWHKQRQKCGIQETEVKAEPEPDTSPAQPLPKTVPIDLNLVKKEVNDFNVAEVSVEDLCKQYGQFCEPNGISFKCSLCKTVTEYTRDAMQSHLYEELKYRRWSCAMCTYKAYHRAGLNDHIASEHSRNFIEPSELPVNVNIEKWVSKLLDHQSAIIDKNKVNAKQKISMEKPIAGPSKVVEPPKLAQVFSGTELEQAFGCLGTPEDDSYSCPKCKTSFKDEDEMRNHLESELTKIRWCCTKCTDKFPTFHEAQFHCKSHPGLLSRPKEAIRDPSLRAAWVSAVINAQKQSMKPNSTEQQHIPENIDLADTSDNSLLVVRYEEAAPTDEQLREIAREEQLRELSRKRPVPSDSEDEEGMVIYEPESKKINNRNCPYCEFVTRSHQYKLCMKEHILRHYNLKVLTCSHCPFNSSRKSMYSHLQTEHPGLPHQWKQTEIPNVLPSEYNLKGKKNDKKTEEELPKKVCLHCEASVSMDEMITHLHGNKPSEFGDKGEVVVKCCICLTLRQDLKSMQGHYKEAHSDINNLNYAYYKLQIDTREVQSCGICNRRFTFLRDLRIHHSAMHGTFNLSYNTVPYRPEEDDHEHRGKRKLEDANHSTAKRIAKKSTSKLPSCNTIAKKSTSKLPSAAESDSDDEFSYYGTKPSTIEQFKNVKTSMPVCNTIVEIDVKKLSGILKIDPKVVVNDFKKSSDE</sequence>
<dbReference type="GO" id="GO:0005634">
    <property type="term" value="C:nucleus"/>
    <property type="evidence" value="ECO:0007669"/>
    <property type="project" value="UniProtKB-SubCell"/>
</dbReference>
<feature type="compositionally biased region" description="Basic and acidic residues" evidence="8">
    <location>
        <begin position="240"/>
        <end position="250"/>
    </location>
</feature>
<dbReference type="InterPro" id="IPR013087">
    <property type="entry name" value="Znf_C2H2_type"/>
</dbReference>
<feature type="compositionally biased region" description="Basic and acidic residues" evidence="8">
    <location>
        <begin position="4331"/>
        <end position="4348"/>
    </location>
</feature>
<protein>
    <submittedName>
        <fullName evidence="10">Zinc finger and BTB domain-containing protein 17</fullName>
    </submittedName>
</protein>
<feature type="compositionally biased region" description="Low complexity" evidence="8">
    <location>
        <begin position="511"/>
        <end position="520"/>
    </location>
</feature>
<feature type="region of interest" description="Disordered" evidence="8">
    <location>
        <begin position="1385"/>
        <end position="1439"/>
    </location>
</feature>
<feature type="compositionally biased region" description="Polar residues" evidence="8">
    <location>
        <begin position="1148"/>
        <end position="1161"/>
    </location>
</feature>
<keyword evidence="5" id="KW-0862">Zinc</keyword>
<feature type="compositionally biased region" description="Basic residues" evidence="8">
    <location>
        <begin position="2127"/>
        <end position="2144"/>
    </location>
</feature>
<dbReference type="GO" id="GO:0003677">
    <property type="term" value="F:DNA binding"/>
    <property type="evidence" value="ECO:0007669"/>
    <property type="project" value="UniProtKB-KW"/>
</dbReference>
<keyword evidence="11" id="KW-1185">Reference proteome</keyword>
<feature type="region of interest" description="Disordered" evidence="8">
    <location>
        <begin position="1999"/>
        <end position="2064"/>
    </location>
</feature>
<keyword evidence="4" id="KW-0863">Zinc-finger</keyword>
<evidence type="ECO:0000256" key="5">
    <source>
        <dbReference type="ARBA" id="ARBA00022833"/>
    </source>
</evidence>
<evidence type="ECO:0000256" key="8">
    <source>
        <dbReference type="SAM" id="MobiDB-lite"/>
    </source>
</evidence>
<feature type="compositionally biased region" description="Basic and acidic residues" evidence="8">
    <location>
        <begin position="2008"/>
        <end position="2059"/>
    </location>
</feature>
<feature type="region of interest" description="Disordered" evidence="8">
    <location>
        <begin position="955"/>
        <end position="1006"/>
    </location>
</feature>
<feature type="compositionally biased region" description="Low complexity" evidence="8">
    <location>
        <begin position="2311"/>
        <end position="2323"/>
    </location>
</feature>
<feature type="compositionally biased region" description="Basic and acidic residues" evidence="8">
    <location>
        <begin position="579"/>
        <end position="590"/>
    </location>
</feature>
<dbReference type="Proteomes" id="UP000037510">
    <property type="component" value="Unassembled WGS sequence"/>
</dbReference>
<feature type="compositionally biased region" description="Basic residues" evidence="8">
    <location>
        <begin position="2158"/>
        <end position="2168"/>
    </location>
</feature>
<feature type="region of interest" description="Disordered" evidence="8">
    <location>
        <begin position="1176"/>
        <end position="1273"/>
    </location>
</feature>
<feature type="region of interest" description="Disordered" evidence="8">
    <location>
        <begin position="509"/>
        <end position="594"/>
    </location>
</feature>
<feature type="compositionally biased region" description="Basic and acidic residues" evidence="8">
    <location>
        <begin position="1405"/>
        <end position="1434"/>
    </location>
</feature>
<feature type="compositionally biased region" description="Polar residues" evidence="8">
    <location>
        <begin position="2583"/>
        <end position="2593"/>
    </location>
</feature>
<name>A0A0L7LAU1_OPEBR</name>
<feature type="region of interest" description="Disordered" evidence="8">
    <location>
        <begin position="2126"/>
        <end position="2169"/>
    </location>
</feature>
<feature type="region of interest" description="Disordered" evidence="8">
    <location>
        <begin position="3160"/>
        <end position="3179"/>
    </location>
</feature>
<feature type="compositionally biased region" description="Basic and acidic residues" evidence="8">
    <location>
        <begin position="1643"/>
        <end position="1652"/>
    </location>
</feature>
<feature type="region of interest" description="Disordered" evidence="8">
    <location>
        <begin position="1037"/>
        <end position="1161"/>
    </location>
</feature>
<evidence type="ECO:0000256" key="3">
    <source>
        <dbReference type="ARBA" id="ARBA00022737"/>
    </source>
</evidence>
<keyword evidence="6" id="KW-0238">DNA-binding</keyword>
<keyword evidence="3" id="KW-0677">Repeat</keyword>
<evidence type="ECO:0000256" key="7">
    <source>
        <dbReference type="ARBA" id="ARBA00023242"/>
    </source>
</evidence>
<feature type="compositionally biased region" description="Basic and acidic residues" evidence="8">
    <location>
        <begin position="1176"/>
        <end position="1195"/>
    </location>
</feature>
<feature type="compositionally biased region" description="Basic and acidic residues" evidence="8">
    <location>
        <begin position="1079"/>
        <end position="1112"/>
    </location>
</feature>
<feature type="compositionally biased region" description="Basic residues" evidence="8">
    <location>
        <begin position="4351"/>
        <end position="4360"/>
    </location>
</feature>
<feature type="region of interest" description="Disordered" evidence="8">
    <location>
        <begin position="1618"/>
        <end position="1677"/>
    </location>
</feature>
<feature type="compositionally biased region" description="Basic and acidic residues" evidence="8">
    <location>
        <begin position="2726"/>
        <end position="2737"/>
    </location>
</feature>
<comment type="caution">
    <text evidence="10">The sequence shown here is derived from an EMBL/GenBank/DDBJ whole genome shotgun (WGS) entry which is preliminary data.</text>
</comment>
<feature type="region of interest" description="Disordered" evidence="8">
    <location>
        <begin position="1506"/>
        <end position="1581"/>
    </location>
</feature>
<feature type="compositionally biased region" description="Polar residues" evidence="8">
    <location>
        <begin position="160"/>
        <end position="177"/>
    </location>
</feature>
<feature type="region of interest" description="Disordered" evidence="8">
    <location>
        <begin position="1877"/>
        <end position="1948"/>
    </location>
</feature>
<keyword evidence="7" id="KW-0539">Nucleus</keyword>
<evidence type="ECO:0000313" key="11">
    <source>
        <dbReference type="Proteomes" id="UP000037510"/>
    </source>
</evidence>
<feature type="compositionally biased region" description="Polar residues" evidence="8">
    <location>
        <begin position="521"/>
        <end position="536"/>
    </location>
</feature>
<feature type="compositionally biased region" description="Polar residues" evidence="8">
    <location>
        <begin position="1925"/>
        <end position="1947"/>
    </location>
</feature>
<feature type="region of interest" description="Disordered" evidence="8">
    <location>
        <begin position="2647"/>
        <end position="2669"/>
    </location>
</feature>
<keyword evidence="2" id="KW-0479">Metal-binding</keyword>
<feature type="region of interest" description="Disordered" evidence="8">
    <location>
        <begin position="2342"/>
        <end position="2369"/>
    </location>
</feature>
<feature type="compositionally biased region" description="Low complexity" evidence="8">
    <location>
        <begin position="1786"/>
        <end position="1798"/>
    </location>
</feature>
<feature type="region of interest" description="Disordered" evidence="8">
    <location>
        <begin position="3766"/>
        <end position="3786"/>
    </location>
</feature>
<reference evidence="10 11" key="1">
    <citation type="journal article" date="2015" name="Genome Biol. Evol.">
        <title>The genome of winter moth (Operophtera brumata) provides a genomic perspective on sexual dimorphism and phenology.</title>
        <authorList>
            <person name="Derks M.F."/>
            <person name="Smit S."/>
            <person name="Salis L."/>
            <person name="Schijlen E."/>
            <person name="Bossers A."/>
            <person name="Mateman C."/>
            <person name="Pijl A.S."/>
            <person name="de Ridder D."/>
            <person name="Groenen M.A."/>
            <person name="Visser M.E."/>
            <person name="Megens H.J."/>
        </authorList>
    </citation>
    <scope>NUCLEOTIDE SEQUENCE [LARGE SCALE GENOMIC DNA]</scope>
    <source>
        <strain evidence="10">WM2013NL</strain>
        <tissue evidence="10">Head and thorax</tissue>
    </source>
</reference>
<feature type="compositionally biased region" description="Basic and acidic residues" evidence="8">
    <location>
        <begin position="2657"/>
        <end position="2669"/>
    </location>
</feature>
<feature type="compositionally biased region" description="Polar residues" evidence="8">
    <location>
        <begin position="1342"/>
        <end position="1356"/>
    </location>
</feature>
<dbReference type="PROSITE" id="PS00028">
    <property type="entry name" value="ZINC_FINGER_C2H2_1"/>
    <property type="match status" value="3"/>
</dbReference>
<evidence type="ECO:0000256" key="4">
    <source>
        <dbReference type="ARBA" id="ARBA00022771"/>
    </source>
</evidence>
<feature type="region of interest" description="Disordered" evidence="8">
    <location>
        <begin position="196"/>
        <end position="251"/>
    </location>
</feature>
<dbReference type="EMBL" id="JTDY01001931">
    <property type="protein sequence ID" value="KOB72519.1"/>
    <property type="molecule type" value="Genomic_DNA"/>
</dbReference>
<feature type="region of interest" description="Disordered" evidence="8">
    <location>
        <begin position="1315"/>
        <end position="1363"/>
    </location>
</feature>
<feature type="compositionally biased region" description="Polar residues" evidence="8">
    <location>
        <begin position="1654"/>
        <end position="1668"/>
    </location>
</feature>
<comment type="subcellular location">
    <subcellularLocation>
        <location evidence="1">Nucleus</location>
    </subcellularLocation>
</comment>
<feature type="compositionally biased region" description="Basic and acidic residues" evidence="8">
    <location>
        <begin position="1213"/>
        <end position="1241"/>
    </location>
</feature>
<feature type="region of interest" description="Disordered" evidence="8">
    <location>
        <begin position="2725"/>
        <end position="2758"/>
    </location>
</feature>
<evidence type="ECO:0000259" key="9">
    <source>
        <dbReference type="PROSITE" id="PS00028"/>
    </source>
</evidence>
<feature type="compositionally biased region" description="Basic and acidic residues" evidence="8">
    <location>
        <begin position="1506"/>
        <end position="1520"/>
    </location>
</feature>
<feature type="compositionally biased region" description="Basic and acidic residues" evidence="8">
    <location>
        <begin position="1132"/>
        <end position="1147"/>
    </location>
</feature>
<feature type="compositionally biased region" description="Basic and acidic residues" evidence="8">
    <location>
        <begin position="2207"/>
        <end position="2217"/>
    </location>
</feature>
<feature type="region of interest" description="Disordered" evidence="8">
    <location>
        <begin position="3521"/>
        <end position="3541"/>
    </location>
</feature>
<evidence type="ECO:0000256" key="2">
    <source>
        <dbReference type="ARBA" id="ARBA00022723"/>
    </source>
</evidence>
<feature type="region of interest" description="Disordered" evidence="8">
    <location>
        <begin position="4331"/>
        <end position="4361"/>
    </location>
</feature>
<feature type="domain" description="C2H2-type" evidence="9">
    <location>
        <begin position="4296"/>
        <end position="4317"/>
    </location>
</feature>
<feature type="region of interest" description="Disordered" evidence="8">
    <location>
        <begin position="3203"/>
        <end position="3231"/>
    </location>
</feature>
<dbReference type="SMART" id="SM00355">
    <property type="entry name" value="ZnF_C2H2"/>
    <property type="match status" value="22"/>
</dbReference>
<feature type="domain" description="C2H2-type" evidence="9">
    <location>
        <begin position="3381"/>
        <end position="3402"/>
    </location>
</feature>
<feature type="compositionally biased region" description="Basic and acidic residues" evidence="8">
    <location>
        <begin position="972"/>
        <end position="987"/>
    </location>
</feature>
<dbReference type="STRING" id="104452.A0A0L7LAU1"/>
<feature type="compositionally biased region" description="Basic and acidic residues" evidence="8">
    <location>
        <begin position="2224"/>
        <end position="2234"/>
    </location>
</feature>
<feature type="compositionally biased region" description="Polar residues" evidence="8">
    <location>
        <begin position="558"/>
        <end position="578"/>
    </location>
</feature>
<evidence type="ECO:0000256" key="6">
    <source>
        <dbReference type="ARBA" id="ARBA00023125"/>
    </source>
</evidence>
<feature type="compositionally biased region" description="Basic and acidic residues" evidence="8">
    <location>
        <begin position="1565"/>
        <end position="1581"/>
    </location>
</feature>
<feature type="region of interest" description="Disordered" evidence="8">
    <location>
        <begin position="2207"/>
        <end position="2323"/>
    </location>
</feature>
<feature type="compositionally biased region" description="Polar residues" evidence="8">
    <location>
        <begin position="1198"/>
        <end position="1211"/>
    </location>
</feature>
<feature type="compositionally biased region" description="Low complexity" evidence="8">
    <location>
        <begin position="3167"/>
        <end position="3179"/>
    </location>
</feature>
<organism evidence="10 11">
    <name type="scientific">Operophtera brumata</name>
    <name type="common">Winter moth</name>
    <name type="synonym">Phalaena brumata</name>
    <dbReference type="NCBI Taxonomy" id="104452"/>
    <lineage>
        <taxon>Eukaryota</taxon>
        <taxon>Metazoa</taxon>
        <taxon>Ecdysozoa</taxon>
        <taxon>Arthropoda</taxon>
        <taxon>Hexapoda</taxon>
        <taxon>Insecta</taxon>
        <taxon>Pterygota</taxon>
        <taxon>Neoptera</taxon>
        <taxon>Endopterygota</taxon>
        <taxon>Lepidoptera</taxon>
        <taxon>Glossata</taxon>
        <taxon>Ditrysia</taxon>
        <taxon>Geometroidea</taxon>
        <taxon>Geometridae</taxon>
        <taxon>Larentiinae</taxon>
        <taxon>Operophtera</taxon>
    </lineage>
</organism>
<feature type="domain" description="C2H2-type" evidence="9">
    <location>
        <begin position="3992"/>
        <end position="4013"/>
    </location>
</feature>
<proteinExistence type="predicted"/>
<feature type="compositionally biased region" description="Basic and acidic residues" evidence="8">
    <location>
        <begin position="1529"/>
        <end position="1544"/>
    </location>
</feature>
<feature type="region of interest" description="Disordered" evidence="8">
    <location>
        <begin position="146"/>
        <end position="182"/>
    </location>
</feature>
<feature type="compositionally biased region" description="Polar residues" evidence="8">
    <location>
        <begin position="1113"/>
        <end position="1131"/>
    </location>
</feature>
<feature type="compositionally biased region" description="Basic residues" evidence="8">
    <location>
        <begin position="217"/>
        <end position="239"/>
    </location>
</feature>
<feature type="compositionally biased region" description="Basic residues" evidence="8">
    <location>
        <begin position="2235"/>
        <end position="2246"/>
    </location>
</feature>
<feature type="region of interest" description="Disordered" evidence="8">
    <location>
        <begin position="2574"/>
        <end position="2603"/>
    </location>
</feature>
<feature type="region of interest" description="Disordered" evidence="8">
    <location>
        <begin position="1778"/>
        <end position="1798"/>
    </location>
</feature>
<feature type="compositionally biased region" description="Polar residues" evidence="8">
    <location>
        <begin position="988"/>
        <end position="1003"/>
    </location>
</feature>
<accession>A0A0L7LAU1</accession>
<feature type="compositionally biased region" description="Basic and acidic residues" evidence="8">
    <location>
        <begin position="2259"/>
        <end position="2271"/>
    </location>
</feature>
<dbReference type="GO" id="GO:0008270">
    <property type="term" value="F:zinc ion binding"/>
    <property type="evidence" value="ECO:0007669"/>
    <property type="project" value="UniProtKB-KW"/>
</dbReference>
<dbReference type="PANTHER" id="PTHR24392">
    <property type="entry name" value="ZINC FINGER PROTEIN"/>
    <property type="match status" value="1"/>
</dbReference>
<evidence type="ECO:0000313" key="10">
    <source>
        <dbReference type="EMBL" id="KOB72519.1"/>
    </source>
</evidence>
<gene>
    <name evidence="10" type="ORF">OBRU01_12113</name>
</gene>
<evidence type="ECO:0000256" key="1">
    <source>
        <dbReference type="ARBA" id="ARBA00004123"/>
    </source>
</evidence>